<organism evidence="2 3">
    <name type="scientific">Halorientalis regularis</name>
    <dbReference type="NCBI Taxonomy" id="660518"/>
    <lineage>
        <taxon>Archaea</taxon>
        <taxon>Methanobacteriati</taxon>
        <taxon>Methanobacteriota</taxon>
        <taxon>Stenosarchaea group</taxon>
        <taxon>Halobacteria</taxon>
        <taxon>Halobacteriales</taxon>
        <taxon>Haloarculaceae</taxon>
        <taxon>Halorientalis</taxon>
    </lineage>
</organism>
<dbReference type="RefSeq" id="WP_092692167.1">
    <property type="nucleotide sequence ID" value="NZ_FNBK01000008.1"/>
</dbReference>
<evidence type="ECO:0000313" key="3">
    <source>
        <dbReference type="Proteomes" id="UP000199076"/>
    </source>
</evidence>
<protein>
    <submittedName>
        <fullName evidence="2">Uncharacterized protein</fullName>
    </submittedName>
</protein>
<keyword evidence="1" id="KW-0472">Membrane</keyword>
<feature type="transmembrane region" description="Helical" evidence="1">
    <location>
        <begin position="44"/>
        <end position="64"/>
    </location>
</feature>
<dbReference type="AlphaFoldDB" id="A0A1G7MUL7"/>
<evidence type="ECO:0000256" key="1">
    <source>
        <dbReference type="SAM" id="Phobius"/>
    </source>
</evidence>
<name>A0A1G7MUL7_9EURY</name>
<accession>A0A1G7MUL7</accession>
<proteinExistence type="predicted"/>
<dbReference type="Proteomes" id="UP000199076">
    <property type="component" value="Unassembled WGS sequence"/>
</dbReference>
<reference evidence="3" key="1">
    <citation type="submission" date="2016-10" db="EMBL/GenBank/DDBJ databases">
        <authorList>
            <person name="Varghese N."/>
            <person name="Submissions S."/>
        </authorList>
    </citation>
    <scope>NUCLEOTIDE SEQUENCE [LARGE SCALE GENOMIC DNA]</scope>
    <source>
        <strain evidence="3">IBRC-M 10760</strain>
    </source>
</reference>
<keyword evidence="3" id="KW-1185">Reference proteome</keyword>
<feature type="transmembrane region" description="Helical" evidence="1">
    <location>
        <begin position="12"/>
        <end position="32"/>
    </location>
</feature>
<evidence type="ECO:0000313" key="2">
    <source>
        <dbReference type="EMBL" id="SDF64750.1"/>
    </source>
</evidence>
<dbReference type="EMBL" id="FNBK01000008">
    <property type="protein sequence ID" value="SDF64750.1"/>
    <property type="molecule type" value="Genomic_DNA"/>
</dbReference>
<dbReference type="OrthoDB" id="240672at2157"/>
<feature type="transmembrane region" description="Helical" evidence="1">
    <location>
        <begin position="76"/>
        <end position="95"/>
    </location>
</feature>
<gene>
    <name evidence="2" type="ORF">SAMN05216218_10851</name>
</gene>
<sequence length="103" mass="11627">MNESNANVLRIWFVWEVGLLLVLFGVVAATFVGIETPASPYDRALRLGALAFLTVELLIPLWVYLDLRGREDVGEIWLHVSAMPVVNLFGLLGYVEARNRKRD</sequence>
<keyword evidence="1" id="KW-0812">Transmembrane</keyword>
<keyword evidence="1" id="KW-1133">Transmembrane helix</keyword>